<comment type="function">
    <text evidence="9">Component of the post-replicative DNA mismatch repair system (MMR). Heterodimerizes with MSH2 to form MutS beta, which binds to DNA mismatches thereby initiating DNA repair. MSH3 provides substrate-binding and substrate specificity to the complex. When bound, the MutS beta heterodimer bends the DNA helix and shields approximately 20 base pairs. Acts mainly to repair insertion-deletion loops (IDLs) from 2 to 13 nucleotides in size, but can also repair base-base and single insertion-deletion mismatches that occur during replication. After mismatch binding, forms a ternary complex with the MutL alpha heterodimer, which is thought to be responsible for directing the downstream MMR events, including strand discrimination, excision, and resynthesis. ATP binding and hydrolysis play a pivotal role in mismatch repair functions.</text>
</comment>
<dbReference type="STRING" id="1658172.A0A1B7NYB3"/>
<evidence type="ECO:0000256" key="3">
    <source>
        <dbReference type="ARBA" id="ARBA00022151"/>
    </source>
</evidence>
<dbReference type="SUPFAM" id="SSF53150">
    <property type="entry name" value="DNA repair protein MutS, domain II"/>
    <property type="match status" value="1"/>
</dbReference>
<accession>A0A1B7NYB3</accession>
<dbReference type="SMART" id="SM00534">
    <property type="entry name" value="MUTSac"/>
    <property type="match status" value="1"/>
</dbReference>
<proteinExistence type="inferred from homology"/>
<evidence type="ECO:0000256" key="1">
    <source>
        <dbReference type="ARBA" id="ARBA00006271"/>
    </source>
</evidence>
<dbReference type="InterPro" id="IPR017261">
    <property type="entry name" value="DNA_mismatch_repair_MutS/MSH"/>
</dbReference>
<feature type="coiled-coil region" evidence="11">
    <location>
        <begin position="604"/>
        <end position="638"/>
    </location>
</feature>
<keyword evidence="11" id="KW-0175">Coiled coil</keyword>
<dbReference type="InterPro" id="IPR027417">
    <property type="entry name" value="P-loop_NTPase"/>
</dbReference>
<dbReference type="Proteomes" id="UP000091918">
    <property type="component" value="Unassembled WGS sequence"/>
</dbReference>
<protein>
    <recommendedName>
        <fullName evidence="2">DNA mismatch repair protein MSH3</fullName>
    </recommendedName>
    <alternativeName>
        <fullName evidence="3">DNA mismatch repair protein msh3</fullName>
    </alternativeName>
</protein>
<dbReference type="InterPro" id="IPR007860">
    <property type="entry name" value="DNA_mmatch_repair_MutS_con_dom"/>
</dbReference>
<dbReference type="InterPro" id="IPR016151">
    <property type="entry name" value="DNA_mismatch_repair_MutS_N"/>
</dbReference>
<dbReference type="GO" id="GO:0005739">
    <property type="term" value="C:mitochondrion"/>
    <property type="evidence" value="ECO:0007669"/>
    <property type="project" value="TreeGrafter"/>
</dbReference>
<dbReference type="SUPFAM" id="SSF55271">
    <property type="entry name" value="DNA repair protein MutS, domain I"/>
    <property type="match status" value="1"/>
</dbReference>
<reference evidence="13 14" key="1">
    <citation type="submission" date="2015-07" db="EMBL/GenBank/DDBJ databases">
        <title>Emmonsia species relationships and genome sequence.</title>
        <authorList>
            <person name="Cuomo C.A."/>
            <person name="Schwartz I.S."/>
            <person name="Kenyon C."/>
            <person name="de Hoog G.S."/>
            <person name="Govender N.P."/>
            <person name="Botha A."/>
            <person name="Moreno L."/>
            <person name="de Vries M."/>
            <person name="Munoz J.F."/>
            <person name="Stielow J.B."/>
        </authorList>
    </citation>
    <scope>NUCLEOTIDE SEQUENCE [LARGE SCALE GENOMIC DNA]</scope>
    <source>
        <strain evidence="13 14">CBS 136260</strain>
    </source>
</reference>
<dbReference type="SMART" id="SM00533">
    <property type="entry name" value="MUTSd"/>
    <property type="match status" value="1"/>
</dbReference>
<dbReference type="InterPro" id="IPR007696">
    <property type="entry name" value="DNA_mismatch_repair_MutS_core"/>
</dbReference>
<dbReference type="SUPFAM" id="SSF52540">
    <property type="entry name" value="P-loop containing nucleoside triphosphate hydrolases"/>
    <property type="match status" value="1"/>
</dbReference>
<dbReference type="PANTHER" id="PTHR11361">
    <property type="entry name" value="DNA MISMATCH REPAIR PROTEIN MUTS FAMILY MEMBER"/>
    <property type="match status" value="1"/>
</dbReference>
<dbReference type="GO" id="GO:0140664">
    <property type="term" value="F:ATP-dependent DNA damage sensor activity"/>
    <property type="evidence" value="ECO:0007669"/>
    <property type="project" value="InterPro"/>
</dbReference>
<dbReference type="GO" id="GO:0005634">
    <property type="term" value="C:nucleus"/>
    <property type="evidence" value="ECO:0007669"/>
    <property type="project" value="TreeGrafter"/>
</dbReference>
<evidence type="ECO:0000313" key="13">
    <source>
        <dbReference type="EMBL" id="OAX81733.1"/>
    </source>
</evidence>
<dbReference type="EMBL" id="LGUA01000420">
    <property type="protein sequence ID" value="OAX81733.1"/>
    <property type="molecule type" value="Genomic_DNA"/>
</dbReference>
<dbReference type="Pfam" id="PF01624">
    <property type="entry name" value="MutS_I"/>
    <property type="match status" value="1"/>
</dbReference>
<name>A0A1B7NYB3_9EURO</name>
<keyword evidence="14" id="KW-1185">Reference proteome</keyword>
<dbReference type="InterPro" id="IPR036678">
    <property type="entry name" value="MutS_con_dom_sf"/>
</dbReference>
<dbReference type="AlphaFoldDB" id="A0A1B7NYB3"/>
<dbReference type="FunFam" id="1.10.1420.10:FF:000042">
    <property type="entry name" value="DNA mismatch repair protein Msh1"/>
    <property type="match status" value="1"/>
</dbReference>
<keyword evidence="8" id="KW-0234">DNA repair</keyword>
<keyword evidence="5" id="KW-0227">DNA damage</keyword>
<dbReference type="Gene3D" id="3.40.50.300">
    <property type="entry name" value="P-loop containing nucleotide triphosphate hydrolases"/>
    <property type="match status" value="1"/>
</dbReference>
<dbReference type="PANTHER" id="PTHR11361:SF34">
    <property type="entry name" value="DNA MISMATCH REPAIR PROTEIN MSH1, MITOCHONDRIAL"/>
    <property type="match status" value="1"/>
</dbReference>
<dbReference type="FunFam" id="3.40.1170.10:FF:000010">
    <property type="entry name" value="DNA mismatch repair protein Msh1"/>
    <property type="match status" value="1"/>
</dbReference>
<keyword evidence="7" id="KW-0238">DNA-binding</keyword>
<evidence type="ECO:0000256" key="9">
    <source>
        <dbReference type="ARBA" id="ARBA00025373"/>
    </source>
</evidence>
<dbReference type="OrthoDB" id="2534523at2759"/>
<dbReference type="GO" id="GO:0005524">
    <property type="term" value="F:ATP binding"/>
    <property type="evidence" value="ECO:0007669"/>
    <property type="project" value="UniProtKB-KW"/>
</dbReference>
<evidence type="ECO:0000256" key="10">
    <source>
        <dbReference type="ARBA" id="ARBA00025902"/>
    </source>
</evidence>
<evidence type="ECO:0000256" key="5">
    <source>
        <dbReference type="ARBA" id="ARBA00022763"/>
    </source>
</evidence>
<dbReference type="InterPro" id="IPR045076">
    <property type="entry name" value="MutS"/>
</dbReference>
<dbReference type="FunFam" id="3.40.50.300:FF:001238">
    <property type="entry name" value="DNA mismatch repair protein"/>
    <property type="match status" value="1"/>
</dbReference>
<keyword evidence="4" id="KW-0547">Nucleotide-binding</keyword>
<dbReference type="InterPro" id="IPR000432">
    <property type="entry name" value="DNA_mismatch_repair_MutS_C"/>
</dbReference>
<comment type="subunit">
    <text evidence="10">Heterodimer consisting of MSH2-MSH3 (MutS beta). Forms a ternary complex with MutL alpha (MLH1-PMS1).</text>
</comment>
<evidence type="ECO:0000256" key="7">
    <source>
        <dbReference type="ARBA" id="ARBA00023125"/>
    </source>
</evidence>
<feature type="domain" description="DNA mismatch repair proteins mutS family" evidence="12">
    <location>
        <begin position="873"/>
        <end position="889"/>
    </location>
</feature>
<dbReference type="GO" id="GO:0006298">
    <property type="term" value="P:mismatch repair"/>
    <property type="evidence" value="ECO:0007669"/>
    <property type="project" value="InterPro"/>
</dbReference>
<dbReference type="PIRSF" id="PIRSF037677">
    <property type="entry name" value="DNA_mis_repair_Msh6"/>
    <property type="match status" value="1"/>
</dbReference>
<dbReference type="PROSITE" id="PS00486">
    <property type="entry name" value="DNA_MISMATCH_REPAIR_2"/>
    <property type="match status" value="1"/>
</dbReference>
<evidence type="ECO:0000256" key="4">
    <source>
        <dbReference type="ARBA" id="ARBA00022741"/>
    </source>
</evidence>
<evidence type="ECO:0000256" key="6">
    <source>
        <dbReference type="ARBA" id="ARBA00022840"/>
    </source>
</evidence>
<evidence type="ECO:0000256" key="11">
    <source>
        <dbReference type="SAM" id="Coils"/>
    </source>
</evidence>
<dbReference type="Pfam" id="PF05188">
    <property type="entry name" value="MutS_II"/>
    <property type="match status" value="1"/>
</dbReference>
<dbReference type="SUPFAM" id="SSF48334">
    <property type="entry name" value="DNA repair protein MutS, domain III"/>
    <property type="match status" value="1"/>
</dbReference>
<dbReference type="GO" id="GO:0043504">
    <property type="term" value="P:mitochondrial DNA repair"/>
    <property type="evidence" value="ECO:0007669"/>
    <property type="project" value="TreeGrafter"/>
</dbReference>
<dbReference type="Gene3D" id="3.40.1170.10">
    <property type="entry name" value="DNA repair protein MutS, domain I"/>
    <property type="match status" value="1"/>
</dbReference>
<dbReference type="Pfam" id="PF00488">
    <property type="entry name" value="MutS_V"/>
    <property type="match status" value="1"/>
</dbReference>
<dbReference type="Gene3D" id="3.30.420.110">
    <property type="entry name" value="MutS, connector domain"/>
    <property type="match status" value="1"/>
</dbReference>
<evidence type="ECO:0000256" key="2">
    <source>
        <dbReference type="ARBA" id="ARBA00019000"/>
    </source>
</evidence>
<comment type="similarity">
    <text evidence="1">Belongs to the DNA mismatch repair MutS family.</text>
</comment>
<dbReference type="Gene3D" id="1.10.1420.10">
    <property type="match status" value="2"/>
</dbReference>
<evidence type="ECO:0000259" key="12">
    <source>
        <dbReference type="PROSITE" id="PS00486"/>
    </source>
</evidence>
<organism evidence="13 14">
    <name type="scientific">Emergomyces africanus</name>
    <dbReference type="NCBI Taxonomy" id="1955775"/>
    <lineage>
        <taxon>Eukaryota</taxon>
        <taxon>Fungi</taxon>
        <taxon>Dikarya</taxon>
        <taxon>Ascomycota</taxon>
        <taxon>Pezizomycotina</taxon>
        <taxon>Eurotiomycetes</taxon>
        <taxon>Eurotiomycetidae</taxon>
        <taxon>Onygenales</taxon>
        <taxon>Ajellomycetaceae</taxon>
        <taxon>Emergomyces</taxon>
    </lineage>
</organism>
<evidence type="ECO:0000313" key="14">
    <source>
        <dbReference type="Proteomes" id="UP000091918"/>
    </source>
</evidence>
<dbReference type="GO" id="GO:0030983">
    <property type="term" value="F:mismatched DNA binding"/>
    <property type="evidence" value="ECO:0007669"/>
    <property type="project" value="InterPro"/>
</dbReference>
<dbReference type="InterPro" id="IPR036187">
    <property type="entry name" value="DNA_mismatch_repair_MutS_sf"/>
</dbReference>
<sequence length="1006" mass="111608">MTVYLSCGRQLRRPLLSFCSHCCAVRNARKTPFLGPGRAPLQFNRGAKRKSRARLKDLPQGCLEPMEPYAPLVNDAPQYPTVIQGARNNMLKFKNCVLLTRVGNFYELYFEQAEEYATLLNLKLAQKKTNAGAVPMAGFPFFQLDRFLKILVQDLNKYVAISEEFANNVVGKAKSGGLQFDRKVARIVTPGTLIDEKFMDPYENNFLLAVYMAPTCPEYTEILSPEQHSSISSSQPIGLSWLDLSTGDFFTQRTTAQMLPSSIARIGAREIVIDENVGVKIRQELQAIVGQDQQHLLTSFNCPSEMRTLSDWGSIFESPITPDGASMFTTEETAACNILLQYVQVQTQGVKMKLQAPRRRHLDDSMTIDRNSLRGLEILETARDGLGKGSLLHAVRRTSTKSGARLLRDRLTSPSASLHVINERLNLVSKFLEDEDLRQHIILLLKRSFDAQRLVQKFSLGRGDADDLICLSKAIQASQEIKYVLLRNIDQYSDPPRDQHSGKEASHDVISSLRSMVGRLNLDGPEALSQRILTAIDEEGLLQKQRIEDDAAADAAALAQEVILNEGSSEDLEAMPKKIKGHRGGKQKEANGVELGDGNTWIMRRDASKNLQKLHHALDLLRAEKAELTEKLRDTAGTDNLSLKWTPGLGHIVHMKGVKASQQSVEALGATRTVSSSKSTRSFYISSWSHLGARIDDARFHILAEEQRIFEELREAVILNLVKLRRNAAVLDELDVACSFASLAEEQQMVRPVVNNSKSHKIIGGRHPTVKLGLEEQGRPFVSNDCFIGEQERIWLITGPNMGGKSTFLRQNALITILAQVGSFVPAEHAEIGVVDQIFSRIGAADDLFRDQSTFMVEMLETATILKSATSRSFVIMDEVGRGTTPEDGTAVGFACLHHLHNVNKCRTLFATHFHVLADMTAPFERMGRYCTDVKEDSSGSFSFVHRLRRGVNRESHALKVARLAGLPESAIDVAKDVLRKISNGGSFEPNEATASACSKTTKGTS</sequence>
<dbReference type="Pfam" id="PF05192">
    <property type="entry name" value="MutS_III"/>
    <property type="match status" value="1"/>
</dbReference>
<dbReference type="InterPro" id="IPR007695">
    <property type="entry name" value="DNA_mismatch_repair_MutS-lik_N"/>
</dbReference>
<keyword evidence="6" id="KW-0067">ATP-binding</keyword>
<evidence type="ECO:0000256" key="8">
    <source>
        <dbReference type="ARBA" id="ARBA00023204"/>
    </source>
</evidence>
<gene>
    <name evidence="13" type="ORF">ACJ72_03924</name>
</gene>
<comment type="caution">
    <text evidence="13">The sequence shown here is derived from an EMBL/GenBank/DDBJ whole genome shotgun (WGS) entry which is preliminary data.</text>
</comment>